<feature type="region of interest" description="Disordered" evidence="1">
    <location>
        <begin position="85"/>
        <end position="119"/>
    </location>
</feature>
<keyword evidence="3" id="KW-1185">Reference proteome</keyword>
<sequence length="587" mass="66272">MSTILEPQSENFKRTVLCGYFKAGLSPEASVEFLAADFPAITTQEVSAWFARFRTGNFEVGENVSINAEGIVVDRSVRLKQELDDAEQADGEPPARMNPNPPVVPKREVDEEDGANHNHQVNGAANHVVARQEPVPHDVAIVAANENPPNGNPQVVPKIEIEDGEDADHARANPVNEANRAPAINRNQRAARVRQAQRAVAIPPQNPVHPIQPGMHPVNLANLFPPAPLPFQIAPQFLPDFQFNQFGFQFPLQFGPYQNPPYIEAAYGLPIWNQAGNIGQLQNFNVGFGMQNWQIPQYQELAAQQHQVAENLRFQHVKISLGKDTAALLQQQMDRKSETLFIQRNEGCTIKDGPRQLESNNHYIDCAINALKRVVDNNGVEIKHLEIVCQDHVTISEDIVKFFHDVTDIFERAPRHIEEFELLNCTRYNNFDWISIIKKILSGLIIGPLVALEFRTRGNDVPLEIGELQPLMPHLQHITNLQFVNFLLPISINTLIHIPRITMSVEALPSETILDYRNKIIENESFGSHLFYGRFSRNIVDSLLPFEPSTRGMENFDGMISVPHSPNRAIFFQIKSYSIEFQKLDKY</sequence>
<evidence type="ECO:0000313" key="3">
    <source>
        <dbReference type="Proteomes" id="UP000230233"/>
    </source>
</evidence>
<organism evidence="2 3">
    <name type="scientific">Caenorhabditis nigoni</name>
    <dbReference type="NCBI Taxonomy" id="1611254"/>
    <lineage>
        <taxon>Eukaryota</taxon>
        <taxon>Metazoa</taxon>
        <taxon>Ecdysozoa</taxon>
        <taxon>Nematoda</taxon>
        <taxon>Chromadorea</taxon>
        <taxon>Rhabditida</taxon>
        <taxon>Rhabditina</taxon>
        <taxon>Rhabditomorpha</taxon>
        <taxon>Rhabditoidea</taxon>
        <taxon>Rhabditidae</taxon>
        <taxon>Peloderinae</taxon>
        <taxon>Caenorhabditis</taxon>
    </lineage>
</organism>
<name>A0A2G5SQ50_9PELO</name>
<proteinExistence type="predicted"/>
<dbReference type="Proteomes" id="UP000230233">
    <property type="component" value="Chromosome X"/>
</dbReference>
<dbReference type="EMBL" id="PDUG01000006">
    <property type="protein sequence ID" value="PIC17147.1"/>
    <property type="molecule type" value="Genomic_DNA"/>
</dbReference>
<gene>
    <name evidence="2" type="primary">Cnig_chr_X.g23487</name>
    <name evidence="2" type="ORF">B9Z55_023487</name>
</gene>
<evidence type="ECO:0000313" key="2">
    <source>
        <dbReference type="EMBL" id="PIC17147.1"/>
    </source>
</evidence>
<protein>
    <submittedName>
        <fullName evidence="2">Uncharacterized protein</fullName>
    </submittedName>
</protein>
<dbReference type="AlphaFoldDB" id="A0A2G5SQ50"/>
<accession>A0A2G5SQ50</accession>
<reference evidence="3" key="1">
    <citation type="submission" date="2017-10" db="EMBL/GenBank/DDBJ databases">
        <title>Rapid genome shrinkage in a self-fertile nematode reveals novel sperm competition proteins.</title>
        <authorList>
            <person name="Yin D."/>
            <person name="Schwarz E.M."/>
            <person name="Thomas C.G."/>
            <person name="Felde R.L."/>
            <person name="Korf I.F."/>
            <person name="Cutter A.D."/>
            <person name="Schartner C.M."/>
            <person name="Ralston E.J."/>
            <person name="Meyer B.J."/>
            <person name="Haag E.S."/>
        </authorList>
    </citation>
    <scope>NUCLEOTIDE SEQUENCE [LARGE SCALE GENOMIC DNA]</scope>
    <source>
        <strain evidence="3">JU1422</strain>
    </source>
</reference>
<dbReference type="OrthoDB" id="10407286at2759"/>
<evidence type="ECO:0000256" key="1">
    <source>
        <dbReference type="SAM" id="MobiDB-lite"/>
    </source>
</evidence>
<comment type="caution">
    <text evidence="2">The sequence shown here is derived from an EMBL/GenBank/DDBJ whole genome shotgun (WGS) entry which is preliminary data.</text>
</comment>